<dbReference type="Proteomes" id="UP000301751">
    <property type="component" value="Unassembled WGS sequence"/>
</dbReference>
<dbReference type="PANTHER" id="PTHR11455">
    <property type="entry name" value="CRYPTOCHROME"/>
    <property type="match status" value="1"/>
</dbReference>
<evidence type="ECO:0000256" key="4">
    <source>
        <dbReference type="ARBA" id="ARBA00022991"/>
    </source>
</evidence>
<evidence type="ECO:0000256" key="2">
    <source>
        <dbReference type="ARBA" id="ARBA00022630"/>
    </source>
</evidence>
<gene>
    <name evidence="9" type="ORF">AQPW35_42960</name>
</gene>
<organism evidence="9 10">
    <name type="scientific">Pseudaquabacterium pictum</name>
    <dbReference type="NCBI Taxonomy" id="2315236"/>
    <lineage>
        <taxon>Bacteria</taxon>
        <taxon>Pseudomonadati</taxon>
        <taxon>Pseudomonadota</taxon>
        <taxon>Betaproteobacteria</taxon>
        <taxon>Burkholderiales</taxon>
        <taxon>Sphaerotilaceae</taxon>
        <taxon>Pseudaquabacterium</taxon>
    </lineage>
</organism>
<keyword evidence="4 6" id="KW-0157">Chromophore</keyword>
<dbReference type="EMBL" id="BJCL01000014">
    <property type="protein sequence ID" value="GCL65215.1"/>
    <property type="molecule type" value="Genomic_DNA"/>
</dbReference>
<reference evidence="10" key="1">
    <citation type="submission" date="2019-03" db="EMBL/GenBank/DDBJ databases">
        <title>Aquabacterium pictum sp.nov., the first bacteriochlorophyll a-containing freshwater bacterium in the genus Aquabacterium of the class Betaproteobacteria.</title>
        <authorList>
            <person name="Hirose S."/>
            <person name="Tank M."/>
            <person name="Hara E."/>
            <person name="Tamaki H."/>
            <person name="Takaichi S."/>
            <person name="Haruta S."/>
            <person name="Hanada S."/>
        </authorList>
    </citation>
    <scope>NUCLEOTIDE SEQUENCE [LARGE SCALE GENOMIC DNA]</scope>
    <source>
        <strain evidence="10">W35</strain>
    </source>
</reference>
<evidence type="ECO:0000313" key="9">
    <source>
        <dbReference type="EMBL" id="GCL65215.1"/>
    </source>
</evidence>
<dbReference type="GO" id="GO:0009416">
    <property type="term" value="P:response to light stimulus"/>
    <property type="evidence" value="ECO:0007669"/>
    <property type="project" value="TreeGrafter"/>
</dbReference>
<keyword evidence="2 5" id="KW-0285">Flavoprotein</keyword>
<dbReference type="InterPro" id="IPR006050">
    <property type="entry name" value="DNA_photolyase_N"/>
</dbReference>
<dbReference type="InterPro" id="IPR005101">
    <property type="entry name" value="Cryptochr/Photolyase_FAD-bd"/>
</dbReference>
<keyword evidence="10" id="KW-1185">Reference proteome</keyword>
<dbReference type="InterPro" id="IPR002081">
    <property type="entry name" value="Cryptochrome/DNA_photolyase_1"/>
</dbReference>
<feature type="binding site" evidence="5">
    <location>
        <position position="271"/>
    </location>
    <ligand>
        <name>FAD</name>
        <dbReference type="ChEBI" id="CHEBI:57692"/>
    </ligand>
</feature>
<dbReference type="GO" id="GO:0003677">
    <property type="term" value="F:DNA binding"/>
    <property type="evidence" value="ECO:0007669"/>
    <property type="project" value="TreeGrafter"/>
</dbReference>
<proteinExistence type="inferred from homology"/>
<dbReference type="Gene3D" id="3.40.50.620">
    <property type="entry name" value="HUPs"/>
    <property type="match status" value="1"/>
</dbReference>
<dbReference type="InterPro" id="IPR018394">
    <property type="entry name" value="DNA_photolyase_1_CS_C"/>
</dbReference>
<dbReference type="GO" id="GO:0006139">
    <property type="term" value="P:nucleobase-containing compound metabolic process"/>
    <property type="evidence" value="ECO:0007669"/>
    <property type="project" value="UniProtKB-ARBA"/>
</dbReference>
<evidence type="ECO:0000256" key="3">
    <source>
        <dbReference type="ARBA" id="ARBA00022827"/>
    </source>
</evidence>
<keyword evidence="3 5" id="KW-0274">FAD</keyword>
<dbReference type="RefSeq" id="WP_137734929.1">
    <property type="nucleotide sequence ID" value="NZ_BJCL01000014.1"/>
</dbReference>
<protein>
    <submittedName>
        <fullName evidence="9">Deoxyribodipyrimidine photo-lyase</fullName>
    </submittedName>
</protein>
<dbReference type="PROSITE" id="PS00394">
    <property type="entry name" value="DNA_PHOTOLYASES_1_1"/>
    <property type="match status" value="1"/>
</dbReference>
<dbReference type="AlphaFoldDB" id="A0A480AZQ6"/>
<dbReference type="SUPFAM" id="SSF52425">
    <property type="entry name" value="Cryptochrome/photolyase, N-terminal domain"/>
    <property type="match status" value="1"/>
</dbReference>
<dbReference type="GO" id="GO:0006950">
    <property type="term" value="P:response to stress"/>
    <property type="evidence" value="ECO:0007669"/>
    <property type="project" value="UniProtKB-ARBA"/>
</dbReference>
<evidence type="ECO:0000313" key="10">
    <source>
        <dbReference type="Proteomes" id="UP000301751"/>
    </source>
</evidence>
<comment type="cofactor">
    <cofactor evidence="5">
        <name>FAD</name>
        <dbReference type="ChEBI" id="CHEBI:57692"/>
    </cofactor>
    <text evidence="5">Binds 1 FAD per subunit.</text>
</comment>
<dbReference type="PANTHER" id="PTHR11455:SF9">
    <property type="entry name" value="CRYPTOCHROME CIRCADIAN CLOCK 5 ISOFORM X1"/>
    <property type="match status" value="1"/>
</dbReference>
<dbReference type="Gene3D" id="1.10.579.10">
    <property type="entry name" value="DNA Cyclobutane Dipyrimidine Photolyase, subunit A, domain 3"/>
    <property type="match status" value="1"/>
</dbReference>
<name>A0A480AZQ6_9BURK</name>
<evidence type="ECO:0000259" key="8">
    <source>
        <dbReference type="PROSITE" id="PS51645"/>
    </source>
</evidence>
<feature type="domain" description="Photolyase/cryptochrome alpha/beta" evidence="8">
    <location>
        <begin position="1"/>
        <end position="130"/>
    </location>
</feature>
<dbReference type="PROSITE" id="PS51645">
    <property type="entry name" value="PHR_CRY_ALPHA_BETA"/>
    <property type="match status" value="1"/>
</dbReference>
<dbReference type="Gene3D" id="1.25.40.80">
    <property type="match status" value="1"/>
</dbReference>
<feature type="binding site" evidence="5">
    <location>
        <position position="208"/>
    </location>
    <ligand>
        <name>FAD</name>
        <dbReference type="ChEBI" id="CHEBI:57692"/>
    </ligand>
</feature>
<comment type="similarity">
    <text evidence="6">Belongs to the DNA photolyase family.</text>
</comment>
<keyword evidence="9" id="KW-0456">Lyase</keyword>
<feature type="region of interest" description="Disordered" evidence="7">
    <location>
        <begin position="479"/>
        <end position="536"/>
    </location>
</feature>
<evidence type="ECO:0000256" key="5">
    <source>
        <dbReference type="PIRSR" id="PIRSR602081-1"/>
    </source>
</evidence>
<dbReference type="GO" id="GO:0071949">
    <property type="term" value="F:FAD binding"/>
    <property type="evidence" value="ECO:0007669"/>
    <property type="project" value="TreeGrafter"/>
</dbReference>
<dbReference type="Pfam" id="PF03441">
    <property type="entry name" value="FAD_binding_7"/>
    <property type="match status" value="1"/>
</dbReference>
<dbReference type="GO" id="GO:0003904">
    <property type="term" value="F:deoxyribodipyrimidine photo-lyase activity"/>
    <property type="evidence" value="ECO:0007669"/>
    <property type="project" value="TreeGrafter"/>
</dbReference>
<dbReference type="PRINTS" id="PR00147">
    <property type="entry name" value="DNAPHOTLYASE"/>
</dbReference>
<comment type="caution">
    <text evidence="9">The sequence shown here is derived from an EMBL/GenBank/DDBJ whole genome shotgun (WGS) entry which is preliminary data.</text>
</comment>
<dbReference type="OrthoDB" id="9772484at2"/>
<evidence type="ECO:0000256" key="7">
    <source>
        <dbReference type="SAM" id="MobiDB-lite"/>
    </source>
</evidence>
<dbReference type="InterPro" id="IPR014729">
    <property type="entry name" value="Rossmann-like_a/b/a_fold"/>
</dbReference>
<evidence type="ECO:0000256" key="6">
    <source>
        <dbReference type="RuleBase" id="RU004182"/>
    </source>
</evidence>
<comment type="cofactor">
    <cofactor evidence="1">
        <name>(6R)-5,10-methylene-5,6,7,8-tetrahydrofolate</name>
        <dbReference type="ChEBI" id="CHEBI:15636"/>
    </cofactor>
</comment>
<feature type="compositionally biased region" description="Basic and acidic residues" evidence="7">
    <location>
        <begin position="479"/>
        <end position="490"/>
    </location>
</feature>
<dbReference type="SUPFAM" id="SSF48173">
    <property type="entry name" value="Cryptochrome/photolyase FAD-binding domain"/>
    <property type="match status" value="1"/>
</dbReference>
<feature type="compositionally biased region" description="Low complexity" evidence="7">
    <location>
        <begin position="503"/>
        <end position="525"/>
    </location>
</feature>
<sequence length="536" mass="59226">MTQVVWFKRDLRLQDHAPLAQAAARGPVVALHITEPSLLASDLFDASHAQFIDQSLADLAQALAARGGCLVRRWGEAVPVLDALHAATGFTHLWSHEEIGQRLTWDRDRAVLAWCRARGVVWNELPQCGVFRPLASRNGWAARWDRRMAAPPLPAPEHITPATGVPVQLPPPGLVPRHGTPKPLAQPGGEPAGQALLQSFLQARGVDYRRGMSSPVSAEQACSRLSPHLTWGTVSLRTISHAADARAAELKQLQADGAPIDPRWPGAVQSFQGRLRWHCHFMQKLEDAPRIEFQNFARSCDGLRPDLGEPGWRADWFDAWCAGRTGYPMVDACMRALHASGWINFRMRAMLVSFAAYHLWLHWRQPALFLARQFLDFEPGIHFSQCQMQSGTTGINTLRIYSPTEQARVQDPDGSFIRRWVPELARVPAGFVHEPWRMPTGLQQTTGCRIGGDGPGSYPPPLVDHASAWRAARERFTAVRRSPDAQREADAIQQRHGSRKSGMRMTGQGTRRRAAAAGEPASAAQLSLFDAPSDGG</sequence>
<dbReference type="InterPro" id="IPR036155">
    <property type="entry name" value="Crypto/Photolyase_N_sf"/>
</dbReference>
<accession>A0A480AZQ6</accession>
<evidence type="ECO:0000256" key="1">
    <source>
        <dbReference type="ARBA" id="ARBA00001932"/>
    </source>
</evidence>
<dbReference type="InterPro" id="IPR036134">
    <property type="entry name" value="Crypto/Photolyase_FAD-like_sf"/>
</dbReference>
<dbReference type="Pfam" id="PF00875">
    <property type="entry name" value="DNA_photolyase"/>
    <property type="match status" value="1"/>
</dbReference>